<dbReference type="VEuPathDB" id="FungiDB:YALI1_A14989g"/>
<evidence type="ECO:0000256" key="1">
    <source>
        <dbReference type="SAM" id="SignalP"/>
    </source>
</evidence>
<dbReference type="Proteomes" id="UP000256601">
    <property type="component" value="Unassembled WGS sequence"/>
</dbReference>
<evidence type="ECO:0000313" key="2">
    <source>
        <dbReference type="EMBL" id="RDW25062.1"/>
    </source>
</evidence>
<protein>
    <submittedName>
        <fullName evidence="2">Uncharacterized protein</fullName>
    </submittedName>
</protein>
<dbReference type="EMBL" id="KZ859014">
    <property type="protein sequence ID" value="RDW25062.1"/>
    <property type="molecule type" value="Genomic_DNA"/>
</dbReference>
<name>A0A371C4J1_YARLL</name>
<evidence type="ECO:0000313" key="3">
    <source>
        <dbReference type="Proteomes" id="UP000256601"/>
    </source>
</evidence>
<dbReference type="VEuPathDB" id="FungiDB:YALI0_B06138g"/>
<gene>
    <name evidence="2" type="ORF">B0I71DRAFT_147597</name>
</gene>
<accession>A0A371C4J1</accession>
<dbReference type="AlphaFoldDB" id="A0A371C4J1"/>
<organism evidence="2 3">
    <name type="scientific">Yarrowia lipolytica</name>
    <name type="common">Candida lipolytica</name>
    <dbReference type="NCBI Taxonomy" id="4952"/>
    <lineage>
        <taxon>Eukaryota</taxon>
        <taxon>Fungi</taxon>
        <taxon>Dikarya</taxon>
        <taxon>Ascomycota</taxon>
        <taxon>Saccharomycotina</taxon>
        <taxon>Dipodascomycetes</taxon>
        <taxon>Dipodascales</taxon>
        <taxon>Dipodascales incertae sedis</taxon>
        <taxon>Yarrowia</taxon>
    </lineage>
</organism>
<sequence length="132" mass="13958">MYYPQSSGLLRLGLTLCSGGLAGWAQTLCSMAVSSDAYSQAEQAGSGSDRVSAVPLTVIPGVMRGHDYSNDSPSLQSIQELLSMLIVAPMGVTHTFGELMDNVSCPSLLHIHGDRILKGLSKPSTRPHPAFL</sequence>
<keyword evidence="1" id="KW-0732">Signal</keyword>
<feature type="chain" id="PRO_5016952131" evidence="1">
    <location>
        <begin position="26"/>
        <end position="132"/>
    </location>
</feature>
<feature type="signal peptide" evidence="1">
    <location>
        <begin position="1"/>
        <end position="25"/>
    </location>
</feature>
<proteinExistence type="predicted"/>
<reference evidence="2 3" key="1">
    <citation type="submission" date="2018-07" db="EMBL/GenBank/DDBJ databases">
        <title>Draft Genome Assemblies for Five Robust Yarrowia lipolytica Strains Exhibiting High Lipid Production and Pentose Sugar Utilization and Sugar Alcohol Secretion from Undetoxified Lignocellulosic Biomass Hydrolysates.</title>
        <authorList>
            <consortium name="DOE Joint Genome Institute"/>
            <person name="Walker C."/>
            <person name="Ryu S."/>
            <person name="Na H."/>
            <person name="Zane M."/>
            <person name="LaButti K."/>
            <person name="Lipzen A."/>
            <person name="Haridas S."/>
            <person name="Barry K."/>
            <person name="Grigoriev I.V."/>
            <person name="Quarterman J."/>
            <person name="Slininger P."/>
            <person name="Dien B."/>
            <person name="Trinh C.T."/>
        </authorList>
    </citation>
    <scope>NUCLEOTIDE SEQUENCE [LARGE SCALE GENOMIC DNA]</scope>
    <source>
        <strain evidence="2 3">YB392</strain>
    </source>
</reference>